<sequence length="241" mass="25801">MNGLAAIFPRRLLAANLYFTLIVYAIFVVVVMGVAVAIGVFGDLETSVWERAVQAARWYVLVIGITVVRLYLPVYVAHGRTRREFAGQAAVFMLLFAPAVSALTALGYLLEGLVYRLGGWPHQIADRHLFGGPGQVPLVLAEYWAQYLVWVSAGALLGAAFYRLSTGGVLLIPVAAVPVILVHSATDLIQVLPIIGRLPTPDLPGTTGTTGMAITAAIGGCALVFALTWAFIRDMPIRNLG</sequence>
<keyword evidence="1" id="KW-1133">Transmembrane helix</keyword>
<evidence type="ECO:0000313" key="2">
    <source>
        <dbReference type="EMBL" id="PZG26937.1"/>
    </source>
</evidence>
<keyword evidence="1" id="KW-0472">Membrane</keyword>
<feature type="transmembrane region" description="Helical" evidence="1">
    <location>
        <begin position="143"/>
        <end position="162"/>
    </location>
</feature>
<proteinExistence type="predicted"/>
<protein>
    <submittedName>
        <fullName evidence="2">Uncharacterized protein</fullName>
    </submittedName>
</protein>
<keyword evidence="1" id="KW-0812">Transmembrane</keyword>
<dbReference type="EMBL" id="POUA01000425">
    <property type="protein sequence ID" value="PZG26937.1"/>
    <property type="molecule type" value="Genomic_DNA"/>
</dbReference>
<evidence type="ECO:0000256" key="1">
    <source>
        <dbReference type="SAM" id="Phobius"/>
    </source>
</evidence>
<comment type="caution">
    <text evidence="2">The sequence shown here is derived from an EMBL/GenBank/DDBJ whole genome shotgun (WGS) entry which is preliminary data.</text>
</comment>
<name>A0A2W2FYH2_9ACTN</name>
<accession>A0A2W2FYH2</accession>
<feature type="transmembrane region" description="Helical" evidence="1">
    <location>
        <begin position="12"/>
        <end position="38"/>
    </location>
</feature>
<feature type="transmembrane region" description="Helical" evidence="1">
    <location>
        <begin position="169"/>
        <end position="192"/>
    </location>
</feature>
<feature type="transmembrane region" description="Helical" evidence="1">
    <location>
        <begin position="58"/>
        <end position="77"/>
    </location>
</feature>
<dbReference type="RefSeq" id="WP_111171385.1">
    <property type="nucleotide sequence ID" value="NZ_POUA01000425.1"/>
</dbReference>
<evidence type="ECO:0000313" key="3">
    <source>
        <dbReference type="Proteomes" id="UP000248544"/>
    </source>
</evidence>
<feature type="transmembrane region" description="Helical" evidence="1">
    <location>
        <begin position="89"/>
        <end position="110"/>
    </location>
</feature>
<dbReference type="AlphaFoldDB" id="A0A2W2FYH2"/>
<reference evidence="2 3" key="1">
    <citation type="submission" date="2018-01" db="EMBL/GenBank/DDBJ databases">
        <title>Draft genome sequence of Sphaerisporangium sp. 7K107.</title>
        <authorList>
            <person name="Sahin N."/>
            <person name="Saygin H."/>
            <person name="Ay H."/>
        </authorList>
    </citation>
    <scope>NUCLEOTIDE SEQUENCE [LARGE SCALE GENOMIC DNA]</scope>
    <source>
        <strain evidence="2 3">7K107</strain>
    </source>
</reference>
<gene>
    <name evidence="2" type="ORF">C1I98_33655</name>
</gene>
<keyword evidence="3" id="KW-1185">Reference proteome</keyword>
<dbReference type="Proteomes" id="UP000248544">
    <property type="component" value="Unassembled WGS sequence"/>
</dbReference>
<feature type="transmembrane region" description="Helical" evidence="1">
    <location>
        <begin position="212"/>
        <end position="232"/>
    </location>
</feature>
<organism evidence="2 3">
    <name type="scientific">Spongiactinospora gelatinilytica</name>
    <dbReference type="NCBI Taxonomy" id="2666298"/>
    <lineage>
        <taxon>Bacteria</taxon>
        <taxon>Bacillati</taxon>
        <taxon>Actinomycetota</taxon>
        <taxon>Actinomycetes</taxon>
        <taxon>Streptosporangiales</taxon>
        <taxon>Streptosporangiaceae</taxon>
        <taxon>Spongiactinospora</taxon>
    </lineage>
</organism>